<reference evidence="1" key="1">
    <citation type="journal article" date="2014" name="Int. J. Syst. Evol. Microbiol.">
        <title>Complete genome sequence of Corynebacterium casei LMG S-19264T (=DSM 44701T), isolated from a smear-ripened cheese.</title>
        <authorList>
            <consortium name="US DOE Joint Genome Institute (JGI-PGF)"/>
            <person name="Walter F."/>
            <person name="Albersmeier A."/>
            <person name="Kalinowski J."/>
            <person name="Ruckert C."/>
        </authorList>
    </citation>
    <scope>NUCLEOTIDE SEQUENCE</scope>
    <source>
        <strain evidence="1">VKM B-2789</strain>
    </source>
</reference>
<name>A0A9W6JW55_9HYPH</name>
<accession>A0A9W6JW55</accession>
<dbReference type="EMBL" id="BSFM01000012">
    <property type="protein sequence ID" value="GLK84367.1"/>
    <property type="molecule type" value="Genomic_DNA"/>
</dbReference>
<dbReference type="AlphaFoldDB" id="A0A9W6JW55"/>
<dbReference type="RefSeq" id="WP_213358647.1">
    <property type="nucleotide sequence ID" value="NZ_BSFM01000012.1"/>
</dbReference>
<protein>
    <submittedName>
        <fullName evidence="1">Urease operon 23 kDa accessory protein</fullName>
    </submittedName>
</protein>
<reference evidence="1" key="2">
    <citation type="submission" date="2023-01" db="EMBL/GenBank/DDBJ databases">
        <authorList>
            <person name="Sun Q."/>
            <person name="Evtushenko L."/>
        </authorList>
    </citation>
    <scope>NUCLEOTIDE SEQUENCE</scope>
    <source>
        <strain evidence="1">VKM B-2789</strain>
    </source>
</reference>
<keyword evidence="2" id="KW-1185">Reference proteome</keyword>
<sequence length="199" mass="22208">MIVGNGAVDRRLASHIDAHDLVIRFNLCGSFAQAPSRTDVIAVCNTGRPAREMLGSAAWHRHPAVRDAPEIWCVRPARLFAAERARIVRDHPELDDLCDDYTGSFVTLCDNTGRRCLVIDETTHRRAAISLSTYAPQPYVTPSSGLIVVEHVLREWPQADICLAGFDHAGWAGHPFAAEHRLIDAYVRRGLVMRLERHV</sequence>
<gene>
    <name evidence="1" type="ORF">GCM10017653_24370</name>
</gene>
<evidence type="ECO:0000313" key="1">
    <source>
        <dbReference type="EMBL" id="GLK84367.1"/>
    </source>
</evidence>
<organism evidence="1 2">
    <name type="scientific">Ancylobacter defluvii</name>
    <dbReference type="NCBI Taxonomy" id="1282440"/>
    <lineage>
        <taxon>Bacteria</taxon>
        <taxon>Pseudomonadati</taxon>
        <taxon>Pseudomonadota</taxon>
        <taxon>Alphaproteobacteria</taxon>
        <taxon>Hyphomicrobiales</taxon>
        <taxon>Xanthobacteraceae</taxon>
        <taxon>Ancylobacter</taxon>
    </lineage>
</organism>
<comment type="caution">
    <text evidence="1">The sequence shown here is derived from an EMBL/GenBank/DDBJ whole genome shotgun (WGS) entry which is preliminary data.</text>
</comment>
<proteinExistence type="predicted"/>
<dbReference type="Proteomes" id="UP001143330">
    <property type="component" value="Unassembled WGS sequence"/>
</dbReference>
<evidence type="ECO:0000313" key="2">
    <source>
        <dbReference type="Proteomes" id="UP001143330"/>
    </source>
</evidence>